<feature type="transmembrane region" description="Helical" evidence="1">
    <location>
        <begin position="138"/>
        <end position="160"/>
    </location>
</feature>
<dbReference type="EMBL" id="LQBP01000001">
    <property type="protein sequence ID" value="KUJ81795.1"/>
    <property type="molecule type" value="Genomic_DNA"/>
</dbReference>
<evidence type="ECO:0000256" key="1">
    <source>
        <dbReference type="SAM" id="Phobius"/>
    </source>
</evidence>
<feature type="transmembrane region" description="Helical" evidence="1">
    <location>
        <begin position="39"/>
        <end position="61"/>
    </location>
</feature>
<accession>A0A0X3U159</accession>
<comment type="caution">
    <text evidence="2">The sequence shown here is derived from an EMBL/GenBank/DDBJ whole genome shotgun (WGS) entry which is preliminary data.</text>
</comment>
<dbReference type="Pfam" id="PF03596">
    <property type="entry name" value="Cad"/>
    <property type="match status" value="1"/>
</dbReference>
<keyword evidence="3" id="KW-1185">Reference proteome</keyword>
<dbReference type="OrthoDB" id="7708983at2"/>
<evidence type="ECO:0008006" key="4">
    <source>
        <dbReference type="Google" id="ProtNLM"/>
    </source>
</evidence>
<keyword evidence="1" id="KW-0812">Transmembrane</keyword>
<proteinExistence type="predicted"/>
<evidence type="ECO:0000313" key="2">
    <source>
        <dbReference type="EMBL" id="KUJ81795.1"/>
    </source>
</evidence>
<feature type="transmembrane region" description="Helical" evidence="1">
    <location>
        <begin position="67"/>
        <end position="84"/>
    </location>
</feature>
<dbReference type="InterPro" id="IPR004676">
    <property type="entry name" value="Cd-R_transporter"/>
</dbReference>
<reference evidence="3" key="1">
    <citation type="submission" date="2015-12" db="EMBL/GenBank/DDBJ databases">
        <authorList>
            <person name="Zhang G."/>
            <person name="Stingl U."/>
        </authorList>
    </citation>
    <scope>NUCLEOTIDE SEQUENCE [LARGE SCALE GENOMIC DNA]</scope>
    <source>
        <strain evidence="3">ZGT108</strain>
    </source>
</reference>
<feature type="transmembrane region" description="Helical" evidence="1">
    <location>
        <begin position="172"/>
        <end position="190"/>
    </location>
</feature>
<keyword evidence="1" id="KW-0472">Membrane</keyword>
<sequence>MLDFVAFGLSVFMAQILTNLDNLAALLALSLVAGAKRSVFGFLLAQVIIICSALLLAFGVADVVPRGAGYLGLIPLGLGVLTLIRKRRETDDDANPKLQNGASILVTTLLFLSLSVDTFAILAPLLADSAPNYRTAGVAGAGLAACCLALIALLGSKVPFMSGSFANRLENLVPYVMICAGLYILSNSWTDAV</sequence>
<protein>
    <recommendedName>
        <fullName evidence="4">Cadmium transporter</fullName>
    </recommendedName>
</protein>
<gene>
    <name evidence="2" type="ORF">AVO44_00415</name>
</gene>
<organism evidence="2 3">
    <name type="scientific">Ruegeria profundi</name>
    <dbReference type="NCBI Taxonomy" id="1685378"/>
    <lineage>
        <taxon>Bacteria</taxon>
        <taxon>Pseudomonadati</taxon>
        <taxon>Pseudomonadota</taxon>
        <taxon>Alphaproteobacteria</taxon>
        <taxon>Rhodobacterales</taxon>
        <taxon>Roseobacteraceae</taxon>
        <taxon>Ruegeria</taxon>
    </lineage>
</organism>
<evidence type="ECO:0000313" key="3">
    <source>
        <dbReference type="Proteomes" id="UP000053690"/>
    </source>
</evidence>
<dbReference type="RefSeq" id="WP_068331169.1">
    <property type="nucleotide sequence ID" value="NZ_LQBP01000001.1"/>
</dbReference>
<name>A0A0X3U159_9RHOB</name>
<dbReference type="AlphaFoldDB" id="A0A0X3U159"/>
<feature type="transmembrane region" description="Helical" evidence="1">
    <location>
        <begin position="6"/>
        <end position="32"/>
    </location>
</feature>
<dbReference type="Proteomes" id="UP000053690">
    <property type="component" value="Unassembled WGS sequence"/>
</dbReference>
<keyword evidence="1" id="KW-1133">Transmembrane helix</keyword>
<dbReference type="STRING" id="1685378.AVO44_00415"/>
<feature type="transmembrane region" description="Helical" evidence="1">
    <location>
        <begin position="104"/>
        <end position="126"/>
    </location>
</feature>